<dbReference type="InterPro" id="IPR051448">
    <property type="entry name" value="CdaR-like_regulators"/>
</dbReference>
<dbReference type="PANTHER" id="PTHR33744">
    <property type="entry name" value="CARBOHYDRATE DIACID REGULATOR"/>
    <property type="match status" value="1"/>
</dbReference>
<accession>A0ABP6GN40</accession>
<gene>
    <name evidence="3" type="ORF">GCM10010439_21910</name>
</gene>
<evidence type="ECO:0000259" key="1">
    <source>
        <dbReference type="Pfam" id="PF13556"/>
    </source>
</evidence>
<organism evidence="3 4">
    <name type="scientific">Actinocorallia aurantiaca</name>
    <dbReference type="NCBI Taxonomy" id="46204"/>
    <lineage>
        <taxon>Bacteria</taxon>
        <taxon>Bacillati</taxon>
        <taxon>Actinomycetota</taxon>
        <taxon>Actinomycetes</taxon>
        <taxon>Streptosporangiales</taxon>
        <taxon>Thermomonosporaceae</taxon>
        <taxon>Actinocorallia</taxon>
    </lineage>
</organism>
<evidence type="ECO:0000259" key="2">
    <source>
        <dbReference type="Pfam" id="PF14361"/>
    </source>
</evidence>
<feature type="domain" description="PucR C-terminal helix-turn-helix" evidence="1">
    <location>
        <begin position="309"/>
        <end position="367"/>
    </location>
</feature>
<dbReference type="InterPro" id="IPR025736">
    <property type="entry name" value="PucR_C-HTH_dom"/>
</dbReference>
<evidence type="ECO:0000313" key="4">
    <source>
        <dbReference type="Proteomes" id="UP001501842"/>
    </source>
</evidence>
<dbReference type="Pfam" id="PF14361">
    <property type="entry name" value="RsbRD_N"/>
    <property type="match status" value="1"/>
</dbReference>
<protein>
    <submittedName>
        <fullName evidence="3">Helix-turn-helix domain-containing protein</fullName>
    </submittedName>
</protein>
<feature type="domain" description="RsbT co-antagonist protein RsbRD N-terminal" evidence="2">
    <location>
        <begin position="8"/>
        <end position="140"/>
    </location>
</feature>
<comment type="caution">
    <text evidence="3">The sequence shown here is derived from an EMBL/GenBank/DDBJ whole genome shotgun (WGS) entry which is preliminary data.</text>
</comment>
<sequence>MLLERVEKLGEQVVAELCAAEPVYLDGGIPPQDPPRFIIRSLRNGLAALGGERDELLAWPGTVGRHRAFQGVPIVSVQRAYHLGGQSIANAVSRWAAQDGQRPEVAAALVDRVWDIAYEHADVAVNALRTVQEEVRDQRSAGHLLDALLNGETDAGFVATVEQAYALQPGGRYAVMAHRPAAGGPPMRPAELSSWVGDIRVVWRMHGETALGLAVLGDLPVEALLAAFRSRPGRLTAISIVVDDLAELGRARQLADLACRTLADGRGVVSLEDRLSAGMLGLNPDLAERLRNRVLASVLALDAASRDVLLDTLSAWLAADGSASRAAAVLDCHRNTVLHRLRRLERLTGRSVTSPRDLVELSLALEAIEVTTGRRLVPRPR</sequence>
<evidence type="ECO:0000313" key="3">
    <source>
        <dbReference type="EMBL" id="GAA2724386.1"/>
    </source>
</evidence>
<name>A0ABP6GN40_9ACTN</name>
<keyword evidence="4" id="KW-1185">Reference proteome</keyword>
<dbReference type="Proteomes" id="UP001501842">
    <property type="component" value="Unassembled WGS sequence"/>
</dbReference>
<dbReference type="Pfam" id="PF13556">
    <property type="entry name" value="HTH_30"/>
    <property type="match status" value="1"/>
</dbReference>
<dbReference type="InterPro" id="IPR042070">
    <property type="entry name" value="PucR_C-HTH_sf"/>
</dbReference>
<dbReference type="InterPro" id="IPR025751">
    <property type="entry name" value="RsbRD_N_dom"/>
</dbReference>
<reference evidence="4" key="1">
    <citation type="journal article" date="2019" name="Int. J. Syst. Evol. Microbiol.">
        <title>The Global Catalogue of Microorganisms (GCM) 10K type strain sequencing project: providing services to taxonomists for standard genome sequencing and annotation.</title>
        <authorList>
            <consortium name="The Broad Institute Genomics Platform"/>
            <consortium name="The Broad Institute Genome Sequencing Center for Infectious Disease"/>
            <person name="Wu L."/>
            <person name="Ma J."/>
        </authorList>
    </citation>
    <scope>NUCLEOTIDE SEQUENCE [LARGE SCALE GENOMIC DNA]</scope>
    <source>
        <strain evidence="4">JCM 8201</strain>
    </source>
</reference>
<proteinExistence type="predicted"/>
<dbReference type="EMBL" id="BAAATZ010000007">
    <property type="protein sequence ID" value="GAA2724386.1"/>
    <property type="molecule type" value="Genomic_DNA"/>
</dbReference>
<dbReference type="Gene3D" id="1.10.10.2840">
    <property type="entry name" value="PucR C-terminal helix-turn-helix domain"/>
    <property type="match status" value="1"/>
</dbReference>
<dbReference type="PANTHER" id="PTHR33744:SF1">
    <property type="entry name" value="DNA-BINDING TRANSCRIPTIONAL ACTIVATOR ADER"/>
    <property type="match status" value="1"/>
</dbReference>